<dbReference type="RefSeq" id="WP_068838848.1">
    <property type="nucleotide sequence ID" value="NZ_BMXC01000005.1"/>
</dbReference>
<keyword evidence="1" id="KW-0812">Transmembrane</keyword>
<dbReference type="AlphaFoldDB" id="A0A1I7KX37"/>
<accession>A0A1I7KX37</accession>
<protein>
    <submittedName>
        <fullName evidence="2">Uncharacterized protein</fullName>
    </submittedName>
</protein>
<evidence type="ECO:0000313" key="3">
    <source>
        <dbReference type="Proteomes" id="UP000182491"/>
    </source>
</evidence>
<dbReference type="Proteomes" id="UP000182491">
    <property type="component" value="Unassembled WGS sequence"/>
</dbReference>
<keyword evidence="3" id="KW-1185">Reference proteome</keyword>
<gene>
    <name evidence="2" type="ORF">SAMN04487941_0054</name>
</gene>
<evidence type="ECO:0000313" key="2">
    <source>
        <dbReference type="EMBL" id="SFV01985.1"/>
    </source>
</evidence>
<feature type="transmembrane region" description="Helical" evidence="1">
    <location>
        <begin position="6"/>
        <end position="25"/>
    </location>
</feature>
<keyword evidence="1" id="KW-0472">Membrane</keyword>
<evidence type="ECO:0000256" key="1">
    <source>
        <dbReference type="SAM" id="Phobius"/>
    </source>
</evidence>
<organism evidence="2 3">
    <name type="scientific">Pontibacter akesuensis</name>
    <dbReference type="NCBI Taxonomy" id="388950"/>
    <lineage>
        <taxon>Bacteria</taxon>
        <taxon>Pseudomonadati</taxon>
        <taxon>Bacteroidota</taxon>
        <taxon>Cytophagia</taxon>
        <taxon>Cytophagales</taxon>
        <taxon>Hymenobacteraceae</taxon>
        <taxon>Pontibacter</taxon>
    </lineage>
</organism>
<dbReference type="OrthoDB" id="1524706at2"/>
<proteinExistence type="predicted"/>
<dbReference type="STRING" id="388950.GCA_001611675_02930"/>
<dbReference type="EMBL" id="FPCA01000011">
    <property type="protein sequence ID" value="SFV01985.1"/>
    <property type="molecule type" value="Genomic_DNA"/>
</dbReference>
<keyword evidence="1" id="KW-1133">Transmembrane helix</keyword>
<sequence>MDLNSIVIGVVILALLAVAAMYFAFNERRKSNGRLRQFTDLGAQHGLEISLCDFWHPGHAIGIDTSKKRLLYVKASAEKEEVITVDLSDVRNCSLLHEYRDQNGTRVIDLIGLHFTFRSSKALQTLLFYSREEDLHLREELQLAEKWKGIVCSSLPGTSEGAAADKRPQPVTL</sequence>
<reference evidence="3" key="1">
    <citation type="submission" date="2016-10" db="EMBL/GenBank/DDBJ databases">
        <authorList>
            <person name="Varghese N."/>
        </authorList>
    </citation>
    <scope>NUCLEOTIDE SEQUENCE [LARGE SCALE GENOMIC DNA]</scope>
    <source>
        <strain evidence="3">DSM 18820</strain>
    </source>
</reference>
<name>A0A1I7KX37_9BACT</name>